<sequence length="422" mass="48453">MGNFWSNWFDNQPDDDERLEQPRWFGHLPHPNSIDTIEPTLTLFDRNGTNIEINHKQQMNMVIDIIRKSGCFDQSNDDDDDGGQRLVIITHGFRSDKHTEWLHECKDAILDFDHSNSVQQWQVVGILGWGGGADIGLVKYQQAASNCFEVGKWLGNFLRKFRHEFPNVSTYGIGHSLGAHLLGMAGRINSGNFDRITGLDPAGPGFQNENHDKRLNNMDALMVDVIHTDGQDIPYFGTLVPLGKIDFYPNYGWNQPSTDERANVKPMMARNPRNNSKKFVKSNSPYGYNMSESHSRAIEFFRWSIENPGKFRTYLQLEQAPDVEIGVHRIRSIQPMIDVEVEMGYHLDTFLQMHINSRCSAVNNKNNNQKKLNPDNDDKQSREELSTWKTSTTNNRKYWEFKCTTKKNILPSFLPLSLSLSV</sequence>
<comment type="subcellular location">
    <subcellularLocation>
        <location evidence="1">Secreted</location>
    </subcellularLocation>
</comment>
<gene>
    <name evidence="8" type="primary">LOC113788472</name>
</gene>
<comment type="similarity">
    <text evidence="2 4">Belongs to the AB hydrolase superfamily. Lipase family.</text>
</comment>
<dbReference type="AlphaFoldDB" id="A0A6P6XL82"/>
<feature type="compositionally biased region" description="Basic and acidic residues" evidence="5">
    <location>
        <begin position="372"/>
        <end position="383"/>
    </location>
</feature>
<dbReference type="SUPFAM" id="SSF53474">
    <property type="entry name" value="alpha/beta-Hydrolases"/>
    <property type="match status" value="1"/>
</dbReference>
<reference evidence="8" key="1">
    <citation type="submission" date="2025-08" db="UniProtKB">
        <authorList>
            <consortium name="RefSeq"/>
        </authorList>
    </citation>
    <scope>IDENTIFICATION</scope>
    <source>
        <strain evidence="8">Airmid</strain>
    </source>
</reference>
<evidence type="ECO:0000313" key="8">
    <source>
        <dbReference type="RefSeq" id="XP_027193726.1"/>
    </source>
</evidence>
<organism evidence="7 8">
    <name type="scientific">Dermatophagoides pteronyssinus</name>
    <name type="common">European house dust mite</name>
    <dbReference type="NCBI Taxonomy" id="6956"/>
    <lineage>
        <taxon>Eukaryota</taxon>
        <taxon>Metazoa</taxon>
        <taxon>Ecdysozoa</taxon>
        <taxon>Arthropoda</taxon>
        <taxon>Chelicerata</taxon>
        <taxon>Arachnida</taxon>
        <taxon>Acari</taxon>
        <taxon>Acariformes</taxon>
        <taxon>Sarcoptiformes</taxon>
        <taxon>Astigmata</taxon>
        <taxon>Psoroptidia</taxon>
        <taxon>Analgoidea</taxon>
        <taxon>Pyroglyphidae</taxon>
        <taxon>Dermatophagoidinae</taxon>
        <taxon>Dermatophagoides</taxon>
    </lineage>
</organism>
<dbReference type="RefSeq" id="XP_027193726.1">
    <property type="nucleotide sequence ID" value="XM_027337925.1"/>
</dbReference>
<keyword evidence="3" id="KW-0964">Secreted</keyword>
<dbReference type="InterPro" id="IPR000734">
    <property type="entry name" value="TAG_lipase"/>
</dbReference>
<dbReference type="GO" id="GO:0016298">
    <property type="term" value="F:lipase activity"/>
    <property type="evidence" value="ECO:0007669"/>
    <property type="project" value="InterPro"/>
</dbReference>
<dbReference type="KEGG" id="dpte:113788472"/>
<accession>A0A6P6XL82</accession>
<evidence type="ECO:0000313" key="7">
    <source>
        <dbReference type="Proteomes" id="UP000515146"/>
    </source>
</evidence>
<dbReference type="Gene3D" id="3.40.50.1820">
    <property type="entry name" value="alpha/beta hydrolase"/>
    <property type="match status" value="1"/>
</dbReference>
<evidence type="ECO:0000256" key="5">
    <source>
        <dbReference type="SAM" id="MobiDB-lite"/>
    </source>
</evidence>
<evidence type="ECO:0000256" key="4">
    <source>
        <dbReference type="RuleBase" id="RU004262"/>
    </source>
</evidence>
<proteinExistence type="inferred from homology"/>
<feature type="domain" description="Lipase" evidence="6">
    <location>
        <begin position="84"/>
        <end position="314"/>
    </location>
</feature>
<dbReference type="InterPro" id="IPR013818">
    <property type="entry name" value="Lipase"/>
</dbReference>
<evidence type="ECO:0000256" key="3">
    <source>
        <dbReference type="ARBA" id="ARBA00022525"/>
    </source>
</evidence>
<name>A0A6P6XL82_DERPT</name>
<evidence type="ECO:0000259" key="6">
    <source>
        <dbReference type="Pfam" id="PF00151"/>
    </source>
</evidence>
<protein>
    <submittedName>
        <fullName evidence="8">Pancreatic triacylglycerol lipase-like isoform X1</fullName>
    </submittedName>
</protein>
<keyword evidence="7" id="KW-1185">Reference proteome</keyword>
<dbReference type="OMA" id="HTDGQDV"/>
<evidence type="ECO:0000256" key="1">
    <source>
        <dbReference type="ARBA" id="ARBA00004613"/>
    </source>
</evidence>
<dbReference type="OrthoDB" id="199913at2759"/>
<dbReference type="InParanoid" id="A0A6P6XL82"/>
<dbReference type="Proteomes" id="UP000515146">
    <property type="component" value="Unplaced"/>
</dbReference>
<dbReference type="Pfam" id="PF00151">
    <property type="entry name" value="Lipase"/>
    <property type="match status" value="1"/>
</dbReference>
<evidence type="ECO:0000256" key="2">
    <source>
        <dbReference type="ARBA" id="ARBA00010701"/>
    </source>
</evidence>
<dbReference type="GO" id="GO:0005615">
    <property type="term" value="C:extracellular space"/>
    <property type="evidence" value="ECO:0007669"/>
    <property type="project" value="TreeGrafter"/>
</dbReference>
<dbReference type="InterPro" id="IPR029058">
    <property type="entry name" value="AB_hydrolase_fold"/>
</dbReference>
<dbReference type="PANTHER" id="PTHR11610:SF178">
    <property type="entry name" value="LIPASE MEMBER H-A-LIKE PROTEIN"/>
    <property type="match status" value="1"/>
</dbReference>
<dbReference type="PANTHER" id="PTHR11610">
    <property type="entry name" value="LIPASE"/>
    <property type="match status" value="1"/>
</dbReference>
<feature type="region of interest" description="Disordered" evidence="5">
    <location>
        <begin position="363"/>
        <end position="383"/>
    </location>
</feature>
<dbReference type="GO" id="GO:0016042">
    <property type="term" value="P:lipid catabolic process"/>
    <property type="evidence" value="ECO:0007669"/>
    <property type="project" value="TreeGrafter"/>
</dbReference>